<dbReference type="GO" id="GO:0005634">
    <property type="term" value="C:nucleus"/>
    <property type="evidence" value="ECO:0007669"/>
    <property type="project" value="UniProtKB-SubCell"/>
</dbReference>
<reference evidence="9" key="2">
    <citation type="submission" date="2013-12" db="EMBL/GenBank/DDBJ databases">
        <authorList>
            <person name="Yu Y."/>
            <person name="Lee S."/>
            <person name="de Baynast K."/>
            <person name="Wissotski M."/>
            <person name="Liu L."/>
            <person name="Talag J."/>
            <person name="Goicoechea J."/>
            <person name="Angelova A."/>
            <person name="Jetty R."/>
            <person name="Kudrna D."/>
            <person name="Golser W."/>
            <person name="Rivera L."/>
            <person name="Zhang J."/>
            <person name="Wing R."/>
        </authorList>
    </citation>
    <scope>NUCLEOTIDE SEQUENCE</scope>
</reference>
<dbReference type="Gramene" id="LPERR05G09550.1">
    <property type="protein sequence ID" value="LPERR05G09550.1"/>
    <property type="gene ID" value="LPERR05G09550"/>
</dbReference>
<dbReference type="PANTHER" id="PTHR34042">
    <property type="entry name" value="TRANSCRIPTION REPRESSOR OFP17"/>
    <property type="match status" value="1"/>
</dbReference>
<dbReference type="Proteomes" id="UP000032180">
    <property type="component" value="Chromosome 5"/>
</dbReference>
<evidence type="ECO:0000313" key="9">
    <source>
        <dbReference type="Proteomes" id="UP000032180"/>
    </source>
</evidence>
<keyword evidence="9" id="KW-1185">Reference proteome</keyword>
<keyword evidence="4" id="KW-0804">Transcription</keyword>
<feature type="region of interest" description="Disordered" evidence="6">
    <location>
        <begin position="203"/>
        <end position="229"/>
    </location>
</feature>
<dbReference type="PANTHER" id="PTHR34042:SF1">
    <property type="entry name" value="TRANSCRIPTION REPRESSOR OFP17"/>
    <property type="match status" value="1"/>
</dbReference>
<accession>A0A0D9WF79</accession>
<dbReference type="eggNOG" id="ENOG502RZCU">
    <property type="taxonomic scope" value="Eukaryota"/>
</dbReference>
<dbReference type="STRING" id="77586.A0A0D9WF79"/>
<reference evidence="8" key="3">
    <citation type="submission" date="2015-04" db="UniProtKB">
        <authorList>
            <consortium name="EnsemblPlants"/>
        </authorList>
    </citation>
    <scope>IDENTIFICATION</scope>
</reference>
<evidence type="ECO:0000256" key="5">
    <source>
        <dbReference type="ARBA" id="ARBA00023242"/>
    </source>
</evidence>
<organism evidence="8 9">
    <name type="scientific">Leersia perrieri</name>
    <dbReference type="NCBI Taxonomy" id="77586"/>
    <lineage>
        <taxon>Eukaryota</taxon>
        <taxon>Viridiplantae</taxon>
        <taxon>Streptophyta</taxon>
        <taxon>Embryophyta</taxon>
        <taxon>Tracheophyta</taxon>
        <taxon>Spermatophyta</taxon>
        <taxon>Magnoliopsida</taxon>
        <taxon>Liliopsida</taxon>
        <taxon>Poales</taxon>
        <taxon>Poaceae</taxon>
        <taxon>BOP clade</taxon>
        <taxon>Oryzoideae</taxon>
        <taxon>Oryzeae</taxon>
        <taxon>Oryzinae</taxon>
        <taxon>Leersia</taxon>
    </lineage>
</organism>
<dbReference type="GO" id="GO:0045892">
    <property type="term" value="P:negative regulation of DNA-templated transcription"/>
    <property type="evidence" value="ECO:0007669"/>
    <property type="project" value="InterPro"/>
</dbReference>
<dbReference type="EnsemblPlants" id="LPERR05G09550.1">
    <property type="protein sequence ID" value="LPERR05G09550.1"/>
    <property type="gene ID" value="LPERR05G09550"/>
</dbReference>
<evidence type="ECO:0000256" key="3">
    <source>
        <dbReference type="ARBA" id="ARBA00023015"/>
    </source>
</evidence>
<dbReference type="AlphaFoldDB" id="A0A0D9WF79"/>
<dbReference type="HOGENOM" id="CLU_080280_0_0_1"/>
<reference evidence="8 9" key="1">
    <citation type="submission" date="2012-08" db="EMBL/GenBank/DDBJ databases">
        <title>Oryza genome evolution.</title>
        <authorList>
            <person name="Wing R.A."/>
        </authorList>
    </citation>
    <scope>NUCLEOTIDE SEQUENCE</scope>
</reference>
<keyword evidence="3" id="KW-0805">Transcription regulation</keyword>
<name>A0A0D9WF79_9ORYZ</name>
<keyword evidence="2" id="KW-0678">Repressor</keyword>
<comment type="subcellular location">
    <subcellularLocation>
        <location evidence="1">Nucleus</location>
    </subcellularLocation>
</comment>
<evidence type="ECO:0000256" key="6">
    <source>
        <dbReference type="SAM" id="MobiDB-lite"/>
    </source>
</evidence>
<proteinExistence type="predicted"/>
<evidence type="ECO:0000256" key="4">
    <source>
        <dbReference type="ARBA" id="ARBA00023163"/>
    </source>
</evidence>
<dbReference type="InterPro" id="IPR006458">
    <property type="entry name" value="Ovate_C"/>
</dbReference>
<protein>
    <recommendedName>
        <fullName evidence="7">OVATE domain-containing protein</fullName>
    </recommendedName>
</protein>
<dbReference type="PROSITE" id="PS51754">
    <property type="entry name" value="OVATE"/>
    <property type="match status" value="1"/>
</dbReference>
<evidence type="ECO:0000256" key="2">
    <source>
        <dbReference type="ARBA" id="ARBA00022491"/>
    </source>
</evidence>
<sequence>MQASSAASCVTCGLLAPCRRALARLFRLPARSVRAFRFRTLRRAASNITPRHHRRRRRQRQRTTFHSVRNVFWPLVPSPAPATTTTSTDRLQGERVVEAPPPAAAAEAEAAVVQAPVPSPETPAYVRMVARLRSSRSSGGEEEGACRSFESRLMEMLLEEGKVRDLQDVEELLRCWDRLRSPVFVDLVCSFYGELCKDLFSPEEEEDGGGGDELGTSSSTTGGAHGLIK</sequence>
<evidence type="ECO:0000256" key="1">
    <source>
        <dbReference type="ARBA" id="ARBA00004123"/>
    </source>
</evidence>
<feature type="domain" description="OVATE" evidence="7">
    <location>
        <begin position="137"/>
        <end position="198"/>
    </location>
</feature>
<evidence type="ECO:0000259" key="7">
    <source>
        <dbReference type="PROSITE" id="PS51754"/>
    </source>
</evidence>
<dbReference type="InterPro" id="IPR044686">
    <property type="entry name" value="OFP17"/>
</dbReference>
<keyword evidence="5" id="KW-0539">Nucleus</keyword>
<evidence type="ECO:0000313" key="8">
    <source>
        <dbReference type="EnsemblPlants" id="LPERR05G09550.1"/>
    </source>
</evidence>